<accession>A0A9P0IV80</accession>
<dbReference type="GO" id="GO:0003700">
    <property type="term" value="F:DNA-binding transcription factor activity"/>
    <property type="evidence" value="ECO:0007669"/>
    <property type="project" value="UniProtKB-UniRule"/>
</dbReference>
<gene>
    <name evidence="10" type="ORF">CHIRRI_LOCUS4967</name>
</gene>
<evidence type="ECO:0000256" key="4">
    <source>
        <dbReference type="ARBA" id="ARBA00023125"/>
    </source>
</evidence>
<dbReference type="InterPro" id="IPR030392">
    <property type="entry name" value="S74_ICA"/>
</dbReference>
<organism evidence="10 11">
    <name type="scientific">Chironomus riparius</name>
    <dbReference type="NCBI Taxonomy" id="315576"/>
    <lineage>
        <taxon>Eukaryota</taxon>
        <taxon>Metazoa</taxon>
        <taxon>Ecdysozoa</taxon>
        <taxon>Arthropoda</taxon>
        <taxon>Hexapoda</taxon>
        <taxon>Insecta</taxon>
        <taxon>Pterygota</taxon>
        <taxon>Neoptera</taxon>
        <taxon>Endopterygota</taxon>
        <taxon>Diptera</taxon>
        <taxon>Nematocera</taxon>
        <taxon>Chironomoidea</taxon>
        <taxon>Chironomidae</taxon>
        <taxon>Chironominae</taxon>
        <taxon>Chironomus</taxon>
    </lineage>
</organism>
<evidence type="ECO:0000256" key="7">
    <source>
        <dbReference type="SAM" id="MobiDB-lite"/>
    </source>
</evidence>
<dbReference type="GO" id="GO:0045893">
    <property type="term" value="P:positive regulation of DNA-templated transcription"/>
    <property type="evidence" value="ECO:0007669"/>
    <property type="project" value="TreeGrafter"/>
</dbReference>
<dbReference type="InterPro" id="IPR026932">
    <property type="entry name" value="MYRF_ICA"/>
</dbReference>
<evidence type="ECO:0000256" key="2">
    <source>
        <dbReference type="ARBA" id="ARBA00022692"/>
    </source>
</evidence>
<dbReference type="SUPFAM" id="SSF49417">
    <property type="entry name" value="p53-like transcription factors"/>
    <property type="match status" value="1"/>
</dbReference>
<feature type="region of interest" description="Disordered" evidence="7">
    <location>
        <begin position="48"/>
        <end position="74"/>
    </location>
</feature>
<evidence type="ECO:0000256" key="1">
    <source>
        <dbReference type="ARBA" id="ARBA00004167"/>
    </source>
</evidence>
<dbReference type="Gene3D" id="1.10.10.10">
    <property type="entry name" value="Winged helix-like DNA-binding domain superfamily/Winged helix DNA-binding domain"/>
    <property type="match status" value="1"/>
</dbReference>
<dbReference type="GO" id="GO:0005789">
    <property type="term" value="C:endoplasmic reticulum membrane"/>
    <property type="evidence" value="ECO:0007669"/>
    <property type="project" value="TreeGrafter"/>
</dbReference>
<feature type="compositionally biased region" description="Basic and acidic residues" evidence="7">
    <location>
        <begin position="318"/>
        <end position="332"/>
    </location>
</feature>
<reference evidence="10" key="2">
    <citation type="submission" date="2022-10" db="EMBL/GenBank/DDBJ databases">
        <authorList>
            <consortium name="ENA_rothamsted_submissions"/>
            <consortium name="culmorum"/>
            <person name="King R."/>
        </authorList>
    </citation>
    <scope>NUCLEOTIDE SEQUENCE</scope>
</reference>
<proteinExistence type="predicted"/>
<dbReference type="Pfam" id="PF13887">
    <property type="entry name" value="MYRF_ICA"/>
    <property type="match status" value="1"/>
</dbReference>
<evidence type="ECO:0000256" key="6">
    <source>
        <dbReference type="PROSITE-ProRule" id="PRU00850"/>
    </source>
</evidence>
<dbReference type="PROSITE" id="PS51688">
    <property type="entry name" value="ICA"/>
    <property type="match status" value="1"/>
</dbReference>
<dbReference type="PROSITE" id="PS51517">
    <property type="entry name" value="NDT80"/>
    <property type="match status" value="1"/>
</dbReference>
<evidence type="ECO:0000259" key="9">
    <source>
        <dbReference type="PROSITE" id="PS51688"/>
    </source>
</evidence>
<feature type="compositionally biased region" description="Basic residues" evidence="7">
    <location>
        <begin position="284"/>
        <end position="294"/>
    </location>
</feature>
<dbReference type="GO" id="GO:0016540">
    <property type="term" value="P:protein autoprocessing"/>
    <property type="evidence" value="ECO:0007669"/>
    <property type="project" value="InterPro"/>
</dbReference>
<feature type="domain" description="NDT80" evidence="8">
    <location>
        <begin position="285"/>
        <end position="559"/>
    </location>
</feature>
<feature type="compositionally biased region" description="Low complexity" evidence="7">
    <location>
        <begin position="334"/>
        <end position="347"/>
    </location>
</feature>
<evidence type="ECO:0000256" key="3">
    <source>
        <dbReference type="ARBA" id="ARBA00022989"/>
    </source>
</evidence>
<keyword evidence="2" id="KW-0812">Transmembrane</keyword>
<keyword evidence="11" id="KW-1185">Reference proteome</keyword>
<dbReference type="GO" id="GO:0005634">
    <property type="term" value="C:nucleus"/>
    <property type="evidence" value="ECO:0007669"/>
    <property type="project" value="TreeGrafter"/>
</dbReference>
<dbReference type="GO" id="GO:0043565">
    <property type="term" value="F:sequence-specific DNA binding"/>
    <property type="evidence" value="ECO:0007669"/>
    <property type="project" value="TreeGrafter"/>
</dbReference>
<dbReference type="InterPro" id="IPR024061">
    <property type="entry name" value="NDT80_DNA-bd_dom"/>
</dbReference>
<keyword evidence="3" id="KW-1133">Transmembrane helix</keyword>
<evidence type="ECO:0000313" key="11">
    <source>
        <dbReference type="Proteomes" id="UP001153620"/>
    </source>
</evidence>
<keyword evidence="4 6" id="KW-0238">DNA-binding</keyword>
<dbReference type="InterPro" id="IPR051577">
    <property type="entry name" value="MRF-like"/>
</dbReference>
<reference evidence="10" key="1">
    <citation type="submission" date="2022-01" db="EMBL/GenBank/DDBJ databases">
        <authorList>
            <person name="King R."/>
        </authorList>
    </citation>
    <scope>NUCLEOTIDE SEQUENCE</scope>
</reference>
<evidence type="ECO:0008006" key="12">
    <source>
        <dbReference type="Google" id="ProtNLM"/>
    </source>
</evidence>
<feature type="DNA-binding region" description="NDT80" evidence="6">
    <location>
        <begin position="285"/>
        <end position="559"/>
    </location>
</feature>
<feature type="region of interest" description="Disordered" evidence="7">
    <location>
        <begin position="271"/>
        <end position="303"/>
    </location>
</feature>
<sequence>MIHFGRSDFDNIDNEALDFEQLEAFIQNNAVVHSPSQTAQTVIENSQINPANLPESPPDSGSEPPYSPNIKGGTQNIQIDHNALSMNTLTELHVPHHNHLHHNLLTPSSELYLANDQQQQLIQINNILHKNDGSILHHSTTQDHQMVLYQVNQHGQIMELNHHHLPSLNNNTTNSNNRLYKSDMLDITDATTPLSTMHDIQQTLHSSTINDNLPIIIGGNNNGDNSYPRSMVAAHEQQQQLSNHNMTNGIGNVKKRKSLAQNSYSEGNLKPFVKSEAKLPKSYHGSKSKKKQQHHQISQDTCTSEVQNEIIVDTKKHLQPHNDTKSSFEHFQENSSNTNNENKNSSNFTDNVIAKGNESGSDGSQIQCIRFSPFQQHQWHTLLDHNHQELAMPHFRVDADKGFNFSNSDDAFVCQKKNHFQITCHVQLHGNGVYVKTQNNIEKVRTFHLHFYGVKLETPAQTIRIEQSQSDRSKKPFYPVLVDLQNSQVGKITVGRLHFSETTCNNMRKKGRPNPEQRYFQLVVGLHAHTYTGYFPIISHASERIIVRASNPGQFEGDVDLCCWQRGVTQNSIFHQGKIGINTDMPDESLVVSGNLKVSGHIIQPSDVRIKYNISELETNRQLENINQIRIVKYQYDEAFAENNELDSKAYQTGIIAQELQKILPDAIYDGGNLRLADGTNIDNFLQVNKDRIFMESIGAVKELSRITDSLEKRLENLENHCNAGIFDKLKILQFLIILMVFLTALWY</sequence>
<dbReference type="EMBL" id="OU895878">
    <property type="protein sequence ID" value="CAH1717485.1"/>
    <property type="molecule type" value="Genomic_DNA"/>
</dbReference>
<feature type="domain" description="Peptidase S74" evidence="9">
    <location>
        <begin position="606"/>
        <end position="715"/>
    </location>
</feature>
<evidence type="ECO:0000313" key="10">
    <source>
        <dbReference type="EMBL" id="CAH1717485.1"/>
    </source>
</evidence>
<protein>
    <recommendedName>
        <fullName evidence="12">Myelin regulatory factor</fullName>
    </recommendedName>
</protein>
<dbReference type="InterPro" id="IPR036388">
    <property type="entry name" value="WH-like_DNA-bd_sf"/>
</dbReference>
<comment type="subcellular location">
    <subcellularLocation>
        <location evidence="1">Membrane</location>
        <topology evidence="1">Single-pass membrane protein</topology>
    </subcellularLocation>
</comment>
<dbReference type="GO" id="GO:0006357">
    <property type="term" value="P:regulation of transcription by RNA polymerase II"/>
    <property type="evidence" value="ECO:0007669"/>
    <property type="project" value="UniProtKB-ARBA"/>
</dbReference>
<dbReference type="PANTHER" id="PTHR13029">
    <property type="match status" value="1"/>
</dbReference>
<dbReference type="Proteomes" id="UP001153620">
    <property type="component" value="Chromosome 2"/>
</dbReference>
<evidence type="ECO:0000256" key="5">
    <source>
        <dbReference type="ARBA" id="ARBA00023136"/>
    </source>
</evidence>
<name>A0A9P0IV80_9DIPT</name>
<dbReference type="Pfam" id="PF05224">
    <property type="entry name" value="NDT80_PhoG"/>
    <property type="match status" value="1"/>
</dbReference>
<keyword evidence="5" id="KW-0472">Membrane</keyword>
<feature type="region of interest" description="Disordered" evidence="7">
    <location>
        <begin position="318"/>
        <end position="359"/>
    </location>
</feature>
<dbReference type="InterPro" id="IPR008967">
    <property type="entry name" value="p53-like_TF_DNA-bd_sf"/>
</dbReference>
<dbReference type="AlphaFoldDB" id="A0A9P0IV80"/>
<dbReference type="PANTHER" id="PTHR13029:SF18">
    <property type="entry name" value="MYELIN REGULATORY FACTOR HOMOLOG 1"/>
    <property type="match status" value="1"/>
</dbReference>
<dbReference type="Pfam" id="PF13884">
    <property type="entry name" value="Peptidase_S74"/>
    <property type="match status" value="1"/>
</dbReference>
<evidence type="ECO:0000259" key="8">
    <source>
        <dbReference type="PROSITE" id="PS51517"/>
    </source>
</evidence>